<evidence type="ECO:0000313" key="3">
    <source>
        <dbReference type="Proteomes" id="UP001516023"/>
    </source>
</evidence>
<proteinExistence type="predicted"/>
<accession>A0ABD3QM08</accession>
<feature type="signal peptide" evidence="1">
    <location>
        <begin position="1"/>
        <end position="17"/>
    </location>
</feature>
<evidence type="ECO:0000256" key="1">
    <source>
        <dbReference type="SAM" id="SignalP"/>
    </source>
</evidence>
<feature type="chain" id="PRO_5044872354" description="Thioesterase domain-containing protein" evidence="1">
    <location>
        <begin position="18"/>
        <end position="394"/>
    </location>
</feature>
<comment type="caution">
    <text evidence="2">The sequence shown here is derived from an EMBL/GenBank/DDBJ whole genome shotgun (WGS) entry which is preliminary data.</text>
</comment>
<dbReference type="AlphaFoldDB" id="A0ABD3QM08"/>
<name>A0ABD3QM08_9STRA</name>
<gene>
    <name evidence="2" type="ORF">HJC23_006945</name>
</gene>
<evidence type="ECO:0000313" key="2">
    <source>
        <dbReference type="EMBL" id="KAL3801335.1"/>
    </source>
</evidence>
<keyword evidence="3" id="KW-1185">Reference proteome</keyword>
<sequence>MRFWNGISFLLLQSARAFTNQRAIRQCVLRTGISHPTRESWTGTLMLSSKMFGSKYTAEERTKTEQQSTNSFQSPTFRVYIEDTDAYGVMYNSNYVRSYERALLQHAPLASHTGDESISLNRKWILSSISNQKFRSSPALGEEYVIRGHLIESDYCGQFIGNLGAGIGHRKGIGAFVHNSAVVTVTTASCHPKKGSTAITSAITLPENGKVYERRYIPYHDEFDHHHDSNSSGHSYFIPLRNAMNFFERSRSDFLGGPQSLRKLQVEDALIWVVTGVDNGKLLLCENIILDKRHMDVMPVDEYSSEDKMNNILTVEPKMIDSSTGNEVVVRTAFEVKRRGMIIDCHHALLLNEGGNRTKLLAQATCTILALKGSTRRPTSNLPQWLLDKFAQVP</sequence>
<protein>
    <recommendedName>
        <fullName evidence="4">Thioesterase domain-containing protein</fullName>
    </recommendedName>
</protein>
<dbReference type="EMBL" id="JABMIG020000027">
    <property type="protein sequence ID" value="KAL3801335.1"/>
    <property type="molecule type" value="Genomic_DNA"/>
</dbReference>
<dbReference type="SUPFAM" id="SSF54637">
    <property type="entry name" value="Thioesterase/thiol ester dehydrase-isomerase"/>
    <property type="match status" value="1"/>
</dbReference>
<evidence type="ECO:0008006" key="4">
    <source>
        <dbReference type="Google" id="ProtNLM"/>
    </source>
</evidence>
<keyword evidence="1" id="KW-0732">Signal</keyword>
<dbReference type="Proteomes" id="UP001516023">
    <property type="component" value="Unassembled WGS sequence"/>
</dbReference>
<dbReference type="InterPro" id="IPR029069">
    <property type="entry name" value="HotDog_dom_sf"/>
</dbReference>
<dbReference type="Gene3D" id="3.10.129.10">
    <property type="entry name" value="Hotdog Thioesterase"/>
    <property type="match status" value="1"/>
</dbReference>
<organism evidence="2 3">
    <name type="scientific">Cyclotella cryptica</name>
    <dbReference type="NCBI Taxonomy" id="29204"/>
    <lineage>
        <taxon>Eukaryota</taxon>
        <taxon>Sar</taxon>
        <taxon>Stramenopiles</taxon>
        <taxon>Ochrophyta</taxon>
        <taxon>Bacillariophyta</taxon>
        <taxon>Coscinodiscophyceae</taxon>
        <taxon>Thalassiosirophycidae</taxon>
        <taxon>Stephanodiscales</taxon>
        <taxon>Stephanodiscaceae</taxon>
        <taxon>Cyclotella</taxon>
    </lineage>
</organism>
<reference evidence="2 3" key="1">
    <citation type="journal article" date="2020" name="G3 (Bethesda)">
        <title>Improved Reference Genome for Cyclotella cryptica CCMP332, a Model for Cell Wall Morphogenesis, Salinity Adaptation, and Lipid Production in Diatoms (Bacillariophyta).</title>
        <authorList>
            <person name="Roberts W.R."/>
            <person name="Downey K.M."/>
            <person name="Ruck E.C."/>
            <person name="Traller J.C."/>
            <person name="Alverson A.J."/>
        </authorList>
    </citation>
    <scope>NUCLEOTIDE SEQUENCE [LARGE SCALE GENOMIC DNA]</scope>
    <source>
        <strain evidence="2 3">CCMP332</strain>
    </source>
</reference>